<accession>A0A168LXE8</accession>
<comment type="subcellular location">
    <subcellularLocation>
        <location evidence="1">Nucleus</location>
    </subcellularLocation>
</comment>
<evidence type="ECO:0000313" key="7">
    <source>
        <dbReference type="EMBL" id="OAD04083.1"/>
    </source>
</evidence>
<dbReference type="GO" id="GO:0045893">
    <property type="term" value="P:positive regulation of DNA-templated transcription"/>
    <property type="evidence" value="ECO:0007669"/>
    <property type="project" value="TreeGrafter"/>
</dbReference>
<dbReference type="PANTHER" id="PTHR13224:SF6">
    <property type="entry name" value="MEDIATOR OF RNA POLYMERASE II TRANSCRIPTION SUBUNIT 16"/>
    <property type="match status" value="1"/>
</dbReference>
<dbReference type="Proteomes" id="UP000077051">
    <property type="component" value="Unassembled WGS sequence"/>
</dbReference>
<dbReference type="GO" id="GO:0016592">
    <property type="term" value="C:mediator complex"/>
    <property type="evidence" value="ECO:0007669"/>
    <property type="project" value="TreeGrafter"/>
</dbReference>
<dbReference type="VEuPathDB" id="FungiDB:MUCCIDRAFT_110962"/>
<keyword evidence="5" id="KW-0804">Transcription</keyword>
<organism evidence="7 8">
    <name type="scientific">Mucor lusitanicus CBS 277.49</name>
    <dbReference type="NCBI Taxonomy" id="747725"/>
    <lineage>
        <taxon>Eukaryota</taxon>
        <taxon>Fungi</taxon>
        <taxon>Fungi incertae sedis</taxon>
        <taxon>Mucoromycota</taxon>
        <taxon>Mucoromycotina</taxon>
        <taxon>Mucoromycetes</taxon>
        <taxon>Mucorales</taxon>
        <taxon>Mucorineae</taxon>
        <taxon>Mucoraceae</taxon>
        <taxon>Mucor</taxon>
    </lineage>
</organism>
<proteinExistence type="inferred from homology"/>
<dbReference type="InterPro" id="IPR036322">
    <property type="entry name" value="WD40_repeat_dom_sf"/>
</dbReference>
<evidence type="ECO:0000256" key="5">
    <source>
        <dbReference type="ARBA" id="ARBA00023163"/>
    </source>
</evidence>
<evidence type="ECO:0000256" key="6">
    <source>
        <dbReference type="ARBA" id="ARBA00023242"/>
    </source>
</evidence>
<dbReference type="EMBL" id="AMYB01000004">
    <property type="protein sequence ID" value="OAD04083.1"/>
    <property type="molecule type" value="Genomic_DNA"/>
</dbReference>
<evidence type="ECO:0000256" key="3">
    <source>
        <dbReference type="ARBA" id="ARBA00023015"/>
    </source>
</evidence>
<dbReference type="InterPro" id="IPR015943">
    <property type="entry name" value="WD40/YVTN_repeat-like_dom_sf"/>
</dbReference>
<evidence type="ECO:0000256" key="4">
    <source>
        <dbReference type="ARBA" id="ARBA00023159"/>
    </source>
</evidence>
<name>A0A168LXE8_MUCCL</name>
<protein>
    <recommendedName>
        <fullName evidence="9">Mediator complex subunit 16</fullName>
    </recommendedName>
</protein>
<dbReference type="AlphaFoldDB" id="A0A168LXE8"/>
<evidence type="ECO:0000256" key="1">
    <source>
        <dbReference type="ARBA" id="ARBA00004123"/>
    </source>
</evidence>
<keyword evidence="4" id="KW-0010">Activator</keyword>
<reference evidence="7 8" key="1">
    <citation type="submission" date="2015-06" db="EMBL/GenBank/DDBJ databases">
        <title>Expansion of signal transduction pathways in fungi by whole-genome duplication.</title>
        <authorList>
            <consortium name="DOE Joint Genome Institute"/>
            <person name="Corrochano L.M."/>
            <person name="Kuo A."/>
            <person name="Marcet-Houben M."/>
            <person name="Polaino S."/>
            <person name="Salamov A."/>
            <person name="Villalobos J.M."/>
            <person name="Alvarez M.I."/>
            <person name="Avalos J."/>
            <person name="Benito E.P."/>
            <person name="Benoit I."/>
            <person name="Burger G."/>
            <person name="Camino L.P."/>
            <person name="Canovas D."/>
            <person name="Cerda-Olmedo E."/>
            <person name="Cheng J.-F."/>
            <person name="Dominguez A."/>
            <person name="Elias M."/>
            <person name="Eslava A.P."/>
            <person name="Glaser F."/>
            <person name="Grimwood J."/>
            <person name="Gutierrez G."/>
            <person name="Heitman J."/>
            <person name="Henrissat B."/>
            <person name="Iturriaga E.A."/>
            <person name="Lang B.F."/>
            <person name="Lavin J.L."/>
            <person name="Lee S."/>
            <person name="Li W."/>
            <person name="Lindquist E."/>
            <person name="Lopez-Garcia S."/>
            <person name="Luque E.M."/>
            <person name="Marcos A.T."/>
            <person name="Martin J."/>
            <person name="Mccluskey K."/>
            <person name="Medina H.R."/>
            <person name="Miralles-Duran A."/>
            <person name="Miyazaki A."/>
            <person name="Munoz-Torres E."/>
            <person name="Oguiza J.A."/>
            <person name="Ohm R."/>
            <person name="Olmedo M."/>
            <person name="Orejas M."/>
            <person name="Ortiz-Castellanos L."/>
            <person name="Pisabarro A.G."/>
            <person name="Rodriguez-Romero J."/>
            <person name="Ruiz-Herrera J."/>
            <person name="Ruiz-Vazquez R."/>
            <person name="Sanz C."/>
            <person name="Schackwitz W."/>
            <person name="Schmutz J."/>
            <person name="Shahriari M."/>
            <person name="Shelest E."/>
            <person name="Silva-Franco F."/>
            <person name="Soanes D."/>
            <person name="Syed K."/>
            <person name="Tagua V.G."/>
            <person name="Talbot N.J."/>
            <person name="Thon M."/>
            <person name="De Vries R.P."/>
            <person name="Wiebenga A."/>
            <person name="Yadav J.S."/>
            <person name="Braun E.L."/>
            <person name="Baker S."/>
            <person name="Garre V."/>
            <person name="Horwitz B."/>
            <person name="Torres-Martinez S."/>
            <person name="Idnurm A."/>
            <person name="Herrera-Estrella A."/>
            <person name="Gabaldon T."/>
            <person name="Grigoriev I.V."/>
        </authorList>
    </citation>
    <scope>NUCLEOTIDE SEQUENCE [LARGE SCALE GENOMIC DNA]</scope>
    <source>
        <strain evidence="7 8">CBS 277.49</strain>
    </source>
</reference>
<comment type="caution">
    <text evidence="7">The sequence shown here is derived from an EMBL/GenBank/DDBJ whole genome shotgun (WGS) entry which is preliminary data.</text>
</comment>
<comment type="similarity">
    <text evidence="2">Belongs to the Mediator complex subunit 16 family.</text>
</comment>
<dbReference type="Gene3D" id="2.130.10.10">
    <property type="entry name" value="YVTN repeat-like/Quinoprotein amine dehydrogenase"/>
    <property type="match status" value="1"/>
</dbReference>
<evidence type="ECO:0000313" key="8">
    <source>
        <dbReference type="Proteomes" id="UP000077051"/>
    </source>
</evidence>
<dbReference type="InterPro" id="IPR048338">
    <property type="entry name" value="Mediator_Med16"/>
</dbReference>
<keyword evidence="8" id="KW-1185">Reference proteome</keyword>
<dbReference type="STRING" id="747725.A0A168LXE8"/>
<dbReference type="SUPFAM" id="SSF50978">
    <property type="entry name" value="WD40 repeat-like"/>
    <property type="match status" value="1"/>
</dbReference>
<evidence type="ECO:0000256" key="2">
    <source>
        <dbReference type="ARBA" id="ARBA00006543"/>
    </source>
</evidence>
<keyword evidence="6" id="KW-0539">Nucleus</keyword>
<keyword evidence="3" id="KW-0805">Transcription regulation</keyword>
<evidence type="ECO:0008006" key="9">
    <source>
        <dbReference type="Google" id="ProtNLM"/>
    </source>
</evidence>
<dbReference type="OrthoDB" id="4139168at2759"/>
<sequence length="844" mass="94768">MVELVRTPKSSKRKRALQHQKAAFSDKASRYPASFHLSALTYRQAFESLCVSRHSVVLSVPTPPNKLQSNVIAGDVFSLDQPIRKVPITAMEQFHQQHTITHLQWDPKGKTVASVDETGRLALWHLQNSVHEWEMIHSADLKQPLAAFLWLQTDRLFAPQADGSIKREPVVGPRNPYGQLAFVTATVHGEIKVHYQRSGSLFSSFSTPLPNIGRREISRADAGCFGMSLAGLDDWERISHAAITMSKDGLIYLASHNASLQPKSVAIHSIRIQFPQNTHEQQGAIECKSITILKLQNQPFKNVTQLAFKHTATLPLELVIGMGQEDASYLSTWQLQHTKKSIQSDFGTVTQDYCRLVFQSGVHIAGRFISSLKTSAHDNTILVGLSDGSVHAELASSPGLLKNSSDTDDGSIDPAFCKIAEPHTAGENGTADPIADIALSPNGTHVIYSFSTGSMGVSKLTSDTYSDAYVKAITQKLQLCLLNNVDYLDLVSELACMRTVDQHKDTVDAIVSRVLDAYETHYNNNNSTSKEEELSNRPLEDWSLASLETAYGFAMAVYSRLPEKQVQSINLSRAVQLPLILECFLASCTTDYSEITAIMNKSTLDTNDKIEFDPDSLWSLISLSTWIYDYLRWVLREWYMLFNCKKPNDSQNADINDRSVHAVLLLHPDSRQTLSNILKLMHYFIQYTTTTSYQLEHLPGSQSLLQRYTSTLLNNETITLKDNIEFLNALDSLEPNTTHTHKNRWSLLLTSNLKDYTIADIQKISNEFSDKCAKPSIYLENESLYTFDVIRKRRLPLHVNTMQCMRCHQPTLLMDRANDVNDPCFSAQWYQSAGKRCVCGGTFY</sequence>
<dbReference type="PANTHER" id="PTHR13224">
    <property type="entry name" value="THYROID HORMONE RECEPTOR-ASSOCIATED PROTEIN-RELATED"/>
    <property type="match status" value="1"/>
</dbReference>
<gene>
    <name evidence="7" type="ORF">MUCCIDRAFT_110962</name>
</gene>